<evidence type="ECO:0000313" key="3">
    <source>
        <dbReference type="EMBL" id="KAK2961801.1"/>
    </source>
</evidence>
<keyword evidence="4" id="KW-1185">Reference proteome</keyword>
<sequence>MYYRNPKQSEEPEWPFFIILAPPVPAPQEASQPGNQEDDQKAPASPPVQTGKPNSQDWRSKLKKQKQLRRGIIIAKQKQENARSPFECRFCDWFFPTPDKTNRHEKVCKHNPQSEKFKLNEQHRRKHEENERKVAKNAEKPRMKRKLIKDHDSSSPSNFFYLCFSSHLHFVHGYQLFFQIVSVCDGEAPHWV</sequence>
<dbReference type="EMBL" id="JARBJD010000014">
    <property type="protein sequence ID" value="KAK2961801.1"/>
    <property type="molecule type" value="Genomic_DNA"/>
</dbReference>
<reference evidence="3 4" key="1">
    <citation type="journal article" date="2022" name="bioRxiv">
        <title>Genomics of Preaxostyla Flagellates Illuminates Evolutionary Transitions and the Path Towards Mitochondrial Loss.</title>
        <authorList>
            <person name="Novak L.V.F."/>
            <person name="Treitli S.C."/>
            <person name="Pyrih J."/>
            <person name="Halakuc P."/>
            <person name="Pipaliya S.V."/>
            <person name="Vacek V."/>
            <person name="Brzon O."/>
            <person name="Soukal P."/>
            <person name="Eme L."/>
            <person name="Dacks J.B."/>
            <person name="Karnkowska A."/>
            <person name="Elias M."/>
            <person name="Hampl V."/>
        </authorList>
    </citation>
    <scope>NUCLEOTIDE SEQUENCE [LARGE SCALE GENOMIC DNA]</scope>
    <source>
        <strain evidence="3">NAU3</strain>
        <tissue evidence="3">Gut</tissue>
    </source>
</reference>
<feature type="region of interest" description="Disordered" evidence="1">
    <location>
        <begin position="121"/>
        <end position="152"/>
    </location>
</feature>
<organism evidence="3 4">
    <name type="scientific">Blattamonas nauphoetae</name>
    <dbReference type="NCBI Taxonomy" id="2049346"/>
    <lineage>
        <taxon>Eukaryota</taxon>
        <taxon>Metamonada</taxon>
        <taxon>Preaxostyla</taxon>
        <taxon>Oxymonadida</taxon>
        <taxon>Blattamonas</taxon>
    </lineage>
</organism>
<comment type="caution">
    <text evidence="3">The sequence shown here is derived from an EMBL/GenBank/DDBJ whole genome shotgun (WGS) entry which is preliminary data.</text>
</comment>
<feature type="domain" description="C2H2-type" evidence="2">
    <location>
        <begin position="88"/>
        <end position="110"/>
    </location>
</feature>
<name>A0ABQ9YDG6_9EUKA</name>
<protein>
    <recommendedName>
        <fullName evidence="2">C2H2-type domain-containing protein</fullName>
    </recommendedName>
</protein>
<evidence type="ECO:0000313" key="4">
    <source>
        <dbReference type="Proteomes" id="UP001281761"/>
    </source>
</evidence>
<proteinExistence type="predicted"/>
<feature type="compositionally biased region" description="Polar residues" evidence="1">
    <location>
        <begin position="47"/>
        <end position="57"/>
    </location>
</feature>
<dbReference type="PROSITE" id="PS00028">
    <property type="entry name" value="ZINC_FINGER_C2H2_1"/>
    <property type="match status" value="1"/>
</dbReference>
<dbReference type="InterPro" id="IPR013087">
    <property type="entry name" value="Znf_C2H2_type"/>
</dbReference>
<feature type="region of interest" description="Disordered" evidence="1">
    <location>
        <begin position="1"/>
        <end position="67"/>
    </location>
</feature>
<feature type="compositionally biased region" description="Basic and acidic residues" evidence="1">
    <location>
        <begin position="121"/>
        <end position="141"/>
    </location>
</feature>
<dbReference type="Proteomes" id="UP001281761">
    <property type="component" value="Unassembled WGS sequence"/>
</dbReference>
<gene>
    <name evidence="3" type="ORF">BLNAU_3238</name>
</gene>
<evidence type="ECO:0000259" key="2">
    <source>
        <dbReference type="PROSITE" id="PS00028"/>
    </source>
</evidence>
<accession>A0ABQ9YDG6</accession>
<evidence type="ECO:0000256" key="1">
    <source>
        <dbReference type="SAM" id="MobiDB-lite"/>
    </source>
</evidence>